<protein>
    <submittedName>
        <fullName evidence="2">Replication protein A</fullName>
    </submittedName>
</protein>
<dbReference type="Pfam" id="PF10134">
    <property type="entry name" value="RPA"/>
    <property type="match status" value="1"/>
</dbReference>
<feature type="compositionally biased region" description="Basic and acidic residues" evidence="1">
    <location>
        <begin position="1"/>
        <end position="23"/>
    </location>
</feature>
<sequence>MLMLRDDDHRPAQQTDTSERSRLDPFVVATGDAPPRDQRDLMERPFFSLAKTPRTKPILYKAADVEVQVLAMPEHGMATIWDADVLIWAASQIVAAENNGLTTSRFFRFTPYHLLRAIGRSTGNRQYVLLKSALARLQSTVIATTIRNGTHWRRRQFSWINEWEEMTTRTGRVEGMEFVLPEWFYNSVVDRSLVLMIDPAYFRLTGGIERWLYRVARKHAGHQPHGWLFEIAHLHQKSGSMARISDFALDLRRIAARQPLPGYRLQIEREHGRELLRIRPENLSTVPVDKGVNTIGTSGAKGIGTSGATLSAHQAHEPQLSLWPEKRNPTANLESNRESNSSSLTRTHARRGAGAARSVADVLRDMLAPDKPGSQGDQP</sequence>
<dbReference type="Proteomes" id="UP000279959">
    <property type="component" value="Chromosome"/>
</dbReference>
<feature type="region of interest" description="Disordered" evidence="1">
    <location>
        <begin position="297"/>
        <end position="379"/>
    </location>
</feature>
<reference evidence="2 3" key="1">
    <citation type="submission" date="2018-05" db="EMBL/GenBank/DDBJ databases">
        <title>Complete Genome Sequence of the Nonylphenol-Degrading Bacterium Sphingobium amiense DSM 16289T.</title>
        <authorList>
            <person name="Ootsuka M."/>
            <person name="Nishizawa T."/>
            <person name="Ohta H."/>
        </authorList>
    </citation>
    <scope>NUCLEOTIDE SEQUENCE [LARGE SCALE GENOMIC DNA]</scope>
    <source>
        <strain evidence="2 3">DSM 16289</strain>
    </source>
</reference>
<dbReference type="EMBL" id="AP018664">
    <property type="protein sequence ID" value="BBE00010.1"/>
    <property type="molecule type" value="Genomic_DNA"/>
</dbReference>
<evidence type="ECO:0000313" key="2">
    <source>
        <dbReference type="EMBL" id="BBE00010.1"/>
    </source>
</evidence>
<proteinExistence type="predicted"/>
<organism evidence="2 3">
    <name type="scientific">Sphingobium amiense</name>
    <dbReference type="NCBI Taxonomy" id="135719"/>
    <lineage>
        <taxon>Bacteria</taxon>
        <taxon>Pseudomonadati</taxon>
        <taxon>Pseudomonadota</taxon>
        <taxon>Alphaproteobacteria</taxon>
        <taxon>Sphingomonadales</taxon>
        <taxon>Sphingomonadaceae</taxon>
        <taxon>Sphingobium</taxon>
    </lineage>
</organism>
<feature type="compositionally biased region" description="Low complexity" evidence="1">
    <location>
        <begin position="338"/>
        <end position="357"/>
    </location>
</feature>
<name>A0A494WGS4_9SPHN</name>
<dbReference type="AlphaFoldDB" id="A0A494WGS4"/>
<dbReference type="KEGG" id="sami:SAMIE_1035100"/>
<gene>
    <name evidence="2" type="ORF">SAMIE_1035100</name>
</gene>
<accession>A0A494WGS4</accession>
<evidence type="ECO:0000256" key="1">
    <source>
        <dbReference type="SAM" id="MobiDB-lite"/>
    </source>
</evidence>
<keyword evidence="3" id="KW-1185">Reference proteome</keyword>
<dbReference type="InterPro" id="IPR018777">
    <property type="entry name" value="Replication_initiator_prot_A"/>
</dbReference>
<evidence type="ECO:0000313" key="3">
    <source>
        <dbReference type="Proteomes" id="UP000279959"/>
    </source>
</evidence>
<feature type="region of interest" description="Disordered" evidence="1">
    <location>
        <begin position="1"/>
        <end position="35"/>
    </location>
</feature>